<sequence length="347" mass="39056">MSWSKIPGQEFAKNVLQNQLREERLSHAYLFSGAKGLGKKALALELAAASLCSRENFESCGRCLNCQKISHDNHPDVQVFGPAESKKSLGIDVIRELQRELALKPFEAGRRFFVIEKAEEMTAQAANSLLKSLEDPPAYTVLILLVSEESRLLPTIISRCQQLNLHPLSREKIASLLQKQGIRPQFASHIARLAAGSPGRAQELAEKEELLERRNEVLNFLAGLEQKNDIEIFSAVSKWSDWFAEDFPLIQILSEWCRDLIVYSCSRSEDVRNHNFLQDIEAIATSSNFDQLSRMLELVEKAADDIDANVMSDLVLSVLFFELKTLMEADETEKVDLQASVYQGSDL</sequence>
<dbReference type="STRING" id="321763.SAMN04488692_11913"/>
<dbReference type="InterPro" id="IPR050238">
    <property type="entry name" value="DNA_Rep/Repair_Clamp_Loader"/>
</dbReference>
<proteinExistence type="predicted"/>
<dbReference type="Pfam" id="PF13177">
    <property type="entry name" value="DNA_pol3_delta2"/>
    <property type="match status" value="1"/>
</dbReference>
<dbReference type="FunFam" id="3.40.50.300:FF:001255">
    <property type="entry name" value="DNA polymerase III subunit delta"/>
    <property type="match status" value="1"/>
</dbReference>
<dbReference type="AlphaFoldDB" id="A0A1G9QYX6"/>
<dbReference type="Proteomes" id="UP000199476">
    <property type="component" value="Unassembled WGS sequence"/>
</dbReference>
<dbReference type="GO" id="GO:0003887">
    <property type="term" value="F:DNA-directed DNA polymerase activity"/>
    <property type="evidence" value="ECO:0007669"/>
    <property type="project" value="InterPro"/>
</dbReference>
<keyword evidence="2" id="KW-1185">Reference proteome</keyword>
<evidence type="ECO:0000313" key="2">
    <source>
        <dbReference type="Proteomes" id="UP000199476"/>
    </source>
</evidence>
<dbReference type="InterPro" id="IPR004622">
    <property type="entry name" value="DNA_pol_HolB"/>
</dbReference>
<gene>
    <name evidence="1" type="ORF">SAMN04488692_11913</name>
</gene>
<dbReference type="GO" id="GO:0008408">
    <property type="term" value="F:3'-5' exonuclease activity"/>
    <property type="evidence" value="ECO:0007669"/>
    <property type="project" value="InterPro"/>
</dbReference>
<reference evidence="1 2" key="1">
    <citation type="submission" date="2016-10" db="EMBL/GenBank/DDBJ databases">
        <authorList>
            <person name="de Groot N.N."/>
        </authorList>
    </citation>
    <scope>NUCLEOTIDE SEQUENCE [LARGE SCALE GENOMIC DNA]</scope>
    <source>
        <strain evidence="1 2">SLAS-1</strain>
    </source>
</reference>
<dbReference type="PANTHER" id="PTHR11669:SF8">
    <property type="entry name" value="DNA POLYMERASE III SUBUNIT DELTA"/>
    <property type="match status" value="1"/>
</dbReference>
<dbReference type="RefSeq" id="WP_089761149.1">
    <property type="nucleotide sequence ID" value="NZ_FNGO01000019.1"/>
</dbReference>
<dbReference type="OrthoDB" id="9810148at2"/>
<dbReference type="InterPro" id="IPR027417">
    <property type="entry name" value="P-loop_NTPase"/>
</dbReference>
<evidence type="ECO:0000313" key="1">
    <source>
        <dbReference type="EMBL" id="SDM16153.1"/>
    </source>
</evidence>
<dbReference type="GO" id="GO:0006261">
    <property type="term" value="P:DNA-templated DNA replication"/>
    <property type="evidence" value="ECO:0007669"/>
    <property type="project" value="TreeGrafter"/>
</dbReference>
<dbReference type="PANTHER" id="PTHR11669">
    <property type="entry name" value="REPLICATION FACTOR C / DNA POLYMERASE III GAMMA-TAU SUBUNIT"/>
    <property type="match status" value="1"/>
</dbReference>
<organism evidence="1 2">
    <name type="scientific">Halarsenatibacter silvermanii</name>
    <dbReference type="NCBI Taxonomy" id="321763"/>
    <lineage>
        <taxon>Bacteria</taxon>
        <taxon>Bacillati</taxon>
        <taxon>Bacillota</taxon>
        <taxon>Clostridia</taxon>
        <taxon>Halanaerobiales</taxon>
        <taxon>Halarsenatibacteraceae</taxon>
        <taxon>Halarsenatibacter</taxon>
    </lineage>
</organism>
<dbReference type="SUPFAM" id="SSF52540">
    <property type="entry name" value="P-loop containing nucleoside triphosphate hydrolases"/>
    <property type="match status" value="1"/>
</dbReference>
<dbReference type="NCBIfam" id="TIGR00678">
    <property type="entry name" value="holB"/>
    <property type="match status" value="1"/>
</dbReference>
<protein>
    <submittedName>
        <fullName evidence="1">DNA polymerase III, delta prime subunit</fullName>
    </submittedName>
</protein>
<name>A0A1G9QYX6_9FIRM</name>
<dbReference type="EMBL" id="FNGO01000019">
    <property type="protein sequence ID" value="SDM16153.1"/>
    <property type="molecule type" value="Genomic_DNA"/>
</dbReference>
<accession>A0A1G9QYX6</accession>
<dbReference type="Gene3D" id="3.40.50.300">
    <property type="entry name" value="P-loop containing nucleotide triphosphate hydrolases"/>
    <property type="match status" value="1"/>
</dbReference>